<dbReference type="Proteomes" id="UP000244912">
    <property type="component" value="Unassembled WGS sequence"/>
</dbReference>
<dbReference type="InterPro" id="IPR036390">
    <property type="entry name" value="WH_DNA-bd_sf"/>
</dbReference>
<dbReference type="CDD" id="cd00090">
    <property type="entry name" value="HTH_ARSR"/>
    <property type="match status" value="1"/>
</dbReference>
<evidence type="ECO:0000313" key="6">
    <source>
        <dbReference type="Proteomes" id="UP000244912"/>
    </source>
</evidence>
<evidence type="ECO:0000256" key="1">
    <source>
        <dbReference type="ARBA" id="ARBA00023015"/>
    </source>
</evidence>
<keyword evidence="3" id="KW-0804">Transcription</keyword>
<dbReference type="InterPro" id="IPR036388">
    <property type="entry name" value="WH-like_DNA-bd_sf"/>
</dbReference>
<dbReference type="InterPro" id="IPR001845">
    <property type="entry name" value="HTH_ArsR_DNA-bd_dom"/>
</dbReference>
<dbReference type="InterPro" id="IPR011991">
    <property type="entry name" value="ArsR-like_HTH"/>
</dbReference>
<name>A0A2R8C1V4_9RHOB</name>
<feature type="domain" description="HTH arsR-type" evidence="4">
    <location>
        <begin position="11"/>
        <end position="105"/>
    </location>
</feature>
<gene>
    <name evidence="5" type="primary">bigR_3</name>
    <name evidence="5" type="ORF">PAA8504_04240</name>
</gene>
<protein>
    <submittedName>
        <fullName evidence="5">Biofilm growth-associated repressor</fullName>
    </submittedName>
</protein>
<dbReference type="RefSeq" id="WP_108896071.1">
    <property type="nucleotide sequence ID" value="NZ_ONZF01000019.1"/>
</dbReference>
<dbReference type="OrthoDB" id="194599at2"/>
<dbReference type="PANTHER" id="PTHR33154">
    <property type="entry name" value="TRANSCRIPTIONAL REGULATOR, ARSR FAMILY"/>
    <property type="match status" value="1"/>
</dbReference>
<dbReference type="SMART" id="SM00418">
    <property type="entry name" value="HTH_ARSR"/>
    <property type="match status" value="1"/>
</dbReference>
<evidence type="ECO:0000256" key="2">
    <source>
        <dbReference type="ARBA" id="ARBA00023125"/>
    </source>
</evidence>
<sequence>MKLDADKSVAALQERADYVAGRLALVANAKRLLILCELVKGERSVGSLQTAVGLSQSALSQHLAKLRESGMVDTRRESQTIHYRISDPDLEVLMAALYEAFCKDV</sequence>
<dbReference type="PANTHER" id="PTHR33154:SF28">
    <property type="entry name" value="HTH-TYPE TRANSCRIPTIONAL REGULATOR YGAV-RELATED"/>
    <property type="match status" value="1"/>
</dbReference>
<evidence type="ECO:0000256" key="3">
    <source>
        <dbReference type="ARBA" id="ARBA00023163"/>
    </source>
</evidence>
<reference evidence="6" key="1">
    <citation type="submission" date="2018-03" db="EMBL/GenBank/DDBJ databases">
        <authorList>
            <person name="Rodrigo-Torres L."/>
            <person name="Arahal R. D."/>
            <person name="Lucena T."/>
        </authorList>
    </citation>
    <scope>NUCLEOTIDE SEQUENCE [LARGE SCALE GENOMIC DNA]</scope>
    <source>
        <strain evidence="6">CECT 8504</strain>
    </source>
</reference>
<dbReference type="GO" id="GO:0003677">
    <property type="term" value="F:DNA binding"/>
    <property type="evidence" value="ECO:0007669"/>
    <property type="project" value="UniProtKB-KW"/>
</dbReference>
<proteinExistence type="predicted"/>
<dbReference type="PROSITE" id="PS50987">
    <property type="entry name" value="HTH_ARSR_2"/>
    <property type="match status" value="1"/>
</dbReference>
<dbReference type="InterPro" id="IPR051081">
    <property type="entry name" value="HTH_MetalResp_TranReg"/>
</dbReference>
<dbReference type="EMBL" id="ONZF01000019">
    <property type="protein sequence ID" value="SPJ26382.1"/>
    <property type="molecule type" value="Genomic_DNA"/>
</dbReference>
<dbReference type="Gene3D" id="1.10.10.10">
    <property type="entry name" value="Winged helix-like DNA-binding domain superfamily/Winged helix DNA-binding domain"/>
    <property type="match status" value="1"/>
</dbReference>
<accession>A0A2R8C1V4</accession>
<dbReference type="Pfam" id="PF01022">
    <property type="entry name" value="HTH_5"/>
    <property type="match status" value="1"/>
</dbReference>
<dbReference type="NCBIfam" id="NF033788">
    <property type="entry name" value="HTH_metalloreg"/>
    <property type="match status" value="1"/>
</dbReference>
<keyword evidence="1" id="KW-0805">Transcription regulation</keyword>
<dbReference type="AlphaFoldDB" id="A0A2R8C1V4"/>
<organism evidence="5 6">
    <name type="scientific">Palleronia abyssalis</name>
    <dbReference type="NCBI Taxonomy" id="1501240"/>
    <lineage>
        <taxon>Bacteria</taxon>
        <taxon>Pseudomonadati</taxon>
        <taxon>Pseudomonadota</taxon>
        <taxon>Alphaproteobacteria</taxon>
        <taxon>Rhodobacterales</taxon>
        <taxon>Roseobacteraceae</taxon>
        <taxon>Palleronia</taxon>
    </lineage>
</organism>
<keyword evidence="6" id="KW-1185">Reference proteome</keyword>
<dbReference type="PRINTS" id="PR00778">
    <property type="entry name" value="HTHARSR"/>
</dbReference>
<dbReference type="GO" id="GO:0003700">
    <property type="term" value="F:DNA-binding transcription factor activity"/>
    <property type="evidence" value="ECO:0007669"/>
    <property type="project" value="InterPro"/>
</dbReference>
<keyword evidence="2" id="KW-0238">DNA-binding</keyword>
<dbReference type="SUPFAM" id="SSF46785">
    <property type="entry name" value="Winged helix' DNA-binding domain"/>
    <property type="match status" value="1"/>
</dbReference>
<evidence type="ECO:0000259" key="4">
    <source>
        <dbReference type="PROSITE" id="PS50987"/>
    </source>
</evidence>
<evidence type="ECO:0000313" key="5">
    <source>
        <dbReference type="EMBL" id="SPJ26382.1"/>
    </source>
</evidence>